<evidence type="ECO:0000313" key="2">
    <source>
        <dbReference type="EMBL" id="CAD8127279.1"/>
    </source>
</evidence>
<evidence type="ECO:0000313" key="3">
    <source>
        <dbReference type="Proteomes" id="UP000692954"/>
    </source>
</evidence>
<sequence>MNTQLKAKWYLKTKQMNKIFVSQMIKQKVNQQQNRNLQIKNKIKSLEQRDDISSIKRQFYQSQLKSELVKKLEKIGKAQIVQIPHMNQNLEISNPELMLYVLRESLEQDQNRKHLITDCEDSCGLESLISVYGNDQECLSFRSSDIEYETFCNDQEYRNSYIRTFQEKVSQIFEVPSSDIEILKEVVYQDLQEMVDQKLKIIKKQLIFQKMYVVDKLVFIMIWLRLMKIIIKVFHQMILIQDIICLGTTFLKKRLEVQKTINMIIIFLKIVMDLCQISIILKIKVII</sequence>
<gene>
    <name evidence="2" type="ORF">PSON_ATCC_30995.1.T1750002</name>
</gene>
<keyword evidence="1" id="KW-1133">Transmembrane helix</keyword>
<dbReference type="EMBL" id="CAJJDN010000175">
    <property type="protein sequence ID" value="CAD8127279.1"/>
    <property type="molecule type" value="Genomic_DNA"/>
</dbReference>
<accession>A0A8S1RJT4</accession>
<keyword evidence="1" id="KW-0812">Transmembrane</keyword>
<protein>
    <submittedName>
        <fullName evidence="2">Uncharacterized protein</fullName>
    </submittedName>
</protein>
<proteinExistence type="predicted"/>
<organism evidence="2 3">
    <name type="scientific">Paramecium sonneborni</name>
    <dbReference type="NCBI Taxonomy" id="65129"/>
    <lineage>
        <taxon>Eukaryota</taxon>
        <taxon>Sar</taxon>
        <taxon>Alveolata</taxon>
        <taxon>Ciliophora</taxon>
        <taxon>Intramacronucleata</taxon>
        <taxon>Oligohymenophorea</taxon>
        <taxon>Peniculida</taxon>
        <taxon>Parameciidae</taxon>
        <taxon>Paramecium</taxon>
    </lineage>
</organism>
<reference evidence="2" key="1">
    <citation type="submission" date="2021-01" db="EMBL/GenBank/DDBJ databases">
        <authorList>
            <consortium name="Genoscope - CEA"/>
            <person name="William W."/>
        </authorList>
    </citation>
    <scope>NUCLEOTIDE SEQUENCE</scope>
</reference>
<feature type="transmembrane region" description="Helical" evidence="1">
    <location>
        <begin position="233"/>
        <end position="251"/>
    </location>
</feature>
<name>A0A8S1RJT4_9CILI</name>
<keyword evidence="3" id="KW-1185">Reference proteome</keyword>
<dbReference type="AlphaFoldDB" id="A0A8S1RJT4"/>
<keyword evidence="1" id="KW-0472">Membrane</keyword>
<dbReference type="Proteomes" id="UP000692954">
    <property type="component" value="Unassembled WGS sequence"/>
</dbReference>
<feature type="transmembrane region" description="Helical" evidence="1">
    <location>
        <begin position="263"/>
        <end position="281"/>
    </location>
</feature>
<evidence type="ECO:0000256" key="1">
    <source>
        <dbReference type="SAM" id="Phobius"/>
    </source>
</evidence>
<comment type="caution">
    <text evidence="2">The sequence shown here is derived from an EMBL/GenBank/DDBJ whole genome shotgun (WGS) entry which is preliminary data.</text>
</comment>